<evidence type="ECO:0000256" key="10">
    <source>
        <dbReference type="ARBA" id="ARBA00048635"/>
    </source>
</evidence>
<dbReference type="AlphaFoldDB" id="G0NMA1"/>
<comment type="similarity">
    <text evidence="1 12">Belongs to the methyltransferase TRM13 family.</text>
</comment>
<organism evidence="15">
    <name type="scientific">Caenorhabditis brenneri</name>
    <name type="common">Nematode worm</name>
    <dbReference type="NCBI Taxonomy" id="135651"/>
    <lineage>
        <taxon>Eukaryota</taxon>
        <taxon>Metazoa</taxon>
        <taxon>Ecdysozoa</taxon>
        <taxon>Nematoda</taxon>
        <taxon>Chromadorea</taxon>
        <taxon>Rhabditida</taxon>
        <taxon>Rhabditina</taxon>
        <taxon>Rhabditomorpha</taxon>
        <taxon>Rhabditoidea</taxon>
        <taxon>Rhabditidae</taxon>
        <taxon>Peloderinae</taxon>
        <taxon>Caenorhabditis</taxon>
    </lineage>
</organism>
<evidence type="ECO:0000256" key="5">
    <source>
        <dbReference type="ARBA" id="ARBA00022694"/>
    </source>
</evidence>
<dbReference type="InterPro" id="IPR007871">
    <property type="entry name" value="Methyltransferase_TRM13"/>
</dbReference>
<dbReference type="PANTHER" id="PTHR12998">
    <property type="entry name" value="TRNA:M(4)X MODIFICATION ENZYME TRM13 HOMOLOG"/>
    <property type="match status" value="1"/>
</dbReference>
<dbReference type="OrthoDB" id="258806at2759"/>
<evidence type="ECO:0000313" key="14">
    <source>
        <dbReference type="EMBL" id="EGT34059.1"/>
    </source>
</evidence>
<dbReference type="OMA" id="HRCSWRS"/>
<comment type="function">
    <text evidence="12">tRNA methylase which 2'-O-methylates cytidine(4) in tRNA(Pro) and tRNA(Gly)(GCC), and adenosine(4) in tRNA(His).</text>
</comment>
<evidence type="ECO:0000256" key="2">
    <source>
        <dbReference type="ARBA" id="ARBA00022603"/>
    </source>
</evidence>
<keyword evidence="3 12" id="KW-0808">Transferase</keyword>
<dbReference type="InParanoid" id="G0NMA1"/>
<dbReference type="GO" id="GO:0030488">
    <property type="term" value="P:tRNA methylation"/>
    <property type="evidence" value="ECO:0007669"/>
    <property type="project" value="InterPro"/>
</dbReference>
<accession>G0NMA1</accession>
<keyword evidence="4 12" id="KW-0949">S-adenosyl-L-methionine</keyword>
<gene>
    <name evidence="14" type="ORF">CAEBREN_23217</name>
</gene>
<keyword evidence="6 12" id="KW-0479">Metal-binding</keyword>
<evidence type="ECO:0000256" key="3">
    <source>
        <dbReference type="ARBA" id="ARBA00022679"/>
    </source>
</evidence>
<evidence type="ECO:0000256" key="7">
    <source>
        <dbReference type="ARBA" id="ARBA00022771"/>
    </source>
</evidence>
<evidence type="ECO:0000256" key="1">
    <source>
        <dbReference type="ARBA" id="ARBA00005265"/>
    </source>
</evidence>
<evidence type="ECO:0000256" key="9">
    <source>
        <dbReference type="ARBA" id="ARBA00048165"/>
    </source>
</evidence>
<evidence type="ECO:0000256" key="6">
    <source>
        <dbReference type="ARBA" id="ARBA00022723"/>
    </source>
</evidence>
<dbReference type="InterPro" id="IPR022776">
    <property type="entry name" value="TRM13/UPF0224_CHHC_Znf_dom"/>
</dbReference>
<dbReference type="Pfam" id="PF05206">
    <property type="entry name" value="TRM13"/>
    <property type="match status" value="1"/>
</dbReference>
<dbReference type="HOGENOM" id="CLU_027610_0_0_1"/>
<keyword evidence="2 12" id="KW-0489">Methyltransferase</keyword>
<keyword evidence="7 12" id="KW-0863">Zinc-finger</keyword>
<dbReference type="InterPro" id="IPR021721">
    <property type="entry name" value="Znf_CCCH-type_TRM13"/>
</dbReference>
<evidence type="ECO:0000259" key="13">
    <source>
        <dbReference type="PROSITE" id="PS51800"/>
    </source>
</evidence>
<feature type="domain" description="CHHC U11-48K-type" evidence="13">
    <location>
        <begin position="49"/>
        <end position="76"/>
    </location>
</feature>
<sequence length="395" mass="45005">MEEPKVDGEERRICEYILPKKKRRCKLLVKRGHRFCGEHSIYDENNTERIICPNDKKHTVLKSELNMHLKKCSARIIEAEYIKKDANAIVGETKYSEKIDRRATEEEICEVVHKVWECYENDVKKRMVVEQRKNELVEKTIEENPEMSSLKKKHLVQISSIIGHIEAAEVLPNTNTSCMFELGAGKGQLAFWITKAAPNGNYVLMDRSGCRGKFDKDAFRANPDLSWKRYRCSIEHMDLSKIDQLKNSTEILAICKHFCGSATDAGIRSLQNSGLKFNAALLIPCCHHKSRFAEYGGHEFLEKWKMNDEASFSALRYLASFATNGAVENEAAEGWKSIHSPLELGRRAKAILEVGRALWLESCGFETKVIEYVPPETSPENLLILALKPVKIASE</sequence>
<dbReference type="InterPro" id="IPR039044">
    <property type="entry name" value="Trm13"/>
</dbReference>
<dbReference type="EMBL" id="GL379909">
    <property type="protein sequence ID" value="EGT34059.1"/>
    <property type="molecule type" value="Genomic_DNA"/>
</dbReference>
<dbReference type="eggNOG" id="KOG2811">
    <property type="taxonomic scope" value="Eukaryota"/>
</dbReference>
<comment type="catalytic activity">
    <reaction evidence="11 12">
        <text>adenosine(4) in tRNA(His) + S-adenosyl-L-methionine = 2'-O-methyladenosine(4) in tRNA(His) + S-adenosyl-L-homocysteine + H(+)</text>
        <dbReference type="Rhea" id="RHEA:43196"/>
        <dbReference type="Rhea" id="RHEA-COMP:10401"/>
        <dbReference type="Rhea" id="RHEA-COMP:10402"/>
        <dbReference type="ChEBI" id="CHEBI:15378"/>
        <dbReference type="ChEBI" id="CHEBI:57856"/>
        <dbReference type="ChEBI" id="CHEBI:59789"/>
        <dbReference type="ChEBI" id="CHEBI:74411"/>
        <dbReference type="ChEBI" id="CHEBI:74477"/>
        <dbReference type="EC" id="2.1.1.225"/>
    </reaction>
</comment>
<evidence type="ECO:0000313" key="15">
    <source>
        <dbReference type="Proteomes" id="UP000008068"/>
    </source>
</evidence>
<dbReference type="Pfam" id="PF11722">
    <property type="entry name" value="zf-TRM13_CCCH"/>
    <property type="match status" value="1"/>
</dbReference>
<keyword evidence="8 12" id="KW-0862">Zinc</keyword>
<evidence type="ECO:0000256" key="8">
    <source>
        <dbReference type="ARBA" id="ARBA00022833"/>
    </source>
</evidence>
<evidence type="ECO:0000256" key="4">
    <source>
        <dbReference type="ARBA" id="ARBA00022691"/>
    </source>
</evidence>
<dbReference type="EC" id="2.1.1.225" evidence="12"/>
<dbReference type="GO" id="GO:0106050">
    <property type="term" value="F:tRNA 2'-O-methyltransferase activity"/>
    <property type="evidence" value="ECO:0007669"/>
    <property type="project" value="UniProtKB-UniRule"/>
</dbReference>
<dbReference type="FunCoup" id="G0NMA1">
    <property type="interactions" value="2646"/>
</dbReference>
<comment type="catalytic activity">
    <reaction evidence="9 12">
        <text>cytidine(4) in tRNA(Pro) + S-adenosyl-L-methionine = 2'-O-methylcytidine(4) in tRNA(Pro) + S-adenosyl-L-homocysteine + H(+)</text>
        <dbReference type="Rhea" id="RHEA:32767"/>
        <dbReference type="Rhea" id="RHEA-COMP:10397"/>
        <dbReference type="Rhea" id="RHEA-COMP:10398"/>
        <dbReference type="ChEBI" id="CHEBI:15378"/>
        <dbReference type="ChEBI" id="CHEBI:57856"/>
        <dbReference type="ChEBI" id="CHEBI:59789"/>
        <dbReference type="ChEBI" id="CHEBI:74495"/>
        <dbReference type="ChEBI" id="CHEBI:82748"/>
        <dbReference type="EC" id="2.1.1.225"/>
    </reaction>
</comment>
<evidence type="ECO:0000256" key="12">
    <source>
        <dbReference type="RuleBase" id="RU367103"/>
    </source>
</evidence>
<dbReference type="Pfam" id="PF05253">
    <property type="entry name" value="zf-U11-48K"/>
    <property type="match status" value="1"/>
</dbReference>
<dbReference type="GO" id="GO:0008270">
    <property type="term" value="F:zinc ion binding"/>
    <property type="evidence" value="ECO:0007669"/>
    <property type="project" value="UniProtKB-KW"/>
</dbReference>
<dbReference type="PANTHER" id="PTHR12998:SF0">
    <property type="entry name" value="TRNA:M(4)X MODIFICATION ENZYME TRM13 HOMOLOG"/>
    <property type="match status" value="1"/>
</dbReference>
<name>G0NMA1_CAEBE</name>
<keyword evidence="5 12" id="KW-0819">tRNA processing</keyword>
<evidence type="ECO:0000256" key="11">
    <source>
        <dbReference type="ARBA" id="ARBA00049393"/>
    </source>
</evidence>
<keyword evidence="15" id="KW-1185">Reference proteome</keyword>
<reference evidence="15" key="1">
    <citation type="submission" date="2011-07" db="EMBL/GenBank/DDBJ databases">
        <authorList>
            <consortium name="Caenorhabditis brenneri Sequencing and Analysis Consortium"/>
            <person name="Wilson R.K."/>
        </authorList>
    </citation>
    <scope>NUCLEOTIDE SEQUENCE [LARGE SCALE GENOMIC DNA]</scope>
    <source>
        <strain evidence="15">PB2801</strain>
    </source>
</reference>
<dbReference type="PROSITE" id="PS51800">
    <property type="entry name" value="ZF_CHHC_U11_48K"/>
    <property type="match status" value="1"/>
</dbReference>
<protein>
    <recommendedName>
        <fullName evidence="12">tRNA:m(4)X modification enzyme TRM13</fullName>
        <ecNumber evidence="12">2.1.1.225</ecNumber>
    </recommendedName>
</protein>
<dbReference type="STRING" id="135651.G0NMA1"/>
<comment type="catalytic activity">
    <reaction evidence="10 12">
        <text>cytidine(4) in tRNA(Gly)(GCC) + S-adenosyl-L-methionine = 2'-O-methylcytidine(4) in tRNA(Gly)(GCC) + S-adenosyl-L-homocysteine + H(+)</text>
        <dbReference type="Rhea" id="RHEA:43192"/>
        <dbReference type="Rhea" id="RHEA-COMP:10399"/>
        <dbReference type="Rhea" id="RHEA-COMP:10400"/>
        <dbReference type="ChEBI" id="CHEBI:15378"/>
        <dbReference type="ChEBI" id="CHEBI:57856"/>
        <dbReference type="ChEBI" id="CHEBI:59789"/>
        <dbReference type="ChEBI" id="CHEBI:74495"/>
        <dbReference type="ChEBI" id="CHEBI:82748"/>
        <dbReference type="EC" id="2.1.1.225"/>
    </reaction>
</comment>
<dbReference type="Proteomes" id="UP000008068">
    <property type="component" value="Unassembled WGS sequence"/>
</dbReference>
<proteinExistence type="inferred from homology"/>